<gene>
    <name evidence="2" type="ORF">LRS13_09175</name>
</gene>
<feature type="compositionally biased region" description="Low complexity" evidence="1">
    <location>
        <begin position="536"/>
        <end position="546"/>
    </location>
</feature>
<reference evidence="3" key="1">
    <citation type="submission" date="2021-11" db="EMBL/GenBank/DDBJ databases">
        <title>Cultivation dependent microbiological survey of springs from the worlds oldest radium mine currently devoted to the extraction of radon-saturated water.</title>
        <authorList>
            <person name="Kapinusova G."/>
            <person name="Smrhova T."/>
            <person name="Strejcek M."/>
            <person name="Suman J."/>
            <person name="Jani K."/>
            <person name="Pajer P."/>
            <person name="Uhlik O."/>
        </authorList>
    </citation>
    <scope>NUCLEOTIDE SEQUENCE [LARGE SCALE GENOMIC DNA]</scope>
    <source>
        <strain evidence="3">J379</strain>
    </source>
</reference>
<feature type="region of interest" description="Disordered" evidence="1">
    <location>
        <begin position="526"/>
        <end position="550"/>
    </location>
</feature>
<dbReference type="RefSeq" id="WP_353866115.1">
    <property type="nucleotide sequence ID" value="NZ_CP088295.1"/>
</dbReference>
<sequence>MTDTPLRLLLVFRHPGYLRNCEDAVRELLDRGHHVRLAFQSSKKRWALEQTRALADGYPNFSLAVAPKPSRSGTTNVAAALYDVADHARYLHPRYAEAPGLRERADRRVLGGRRTTGPVPAAFLTTYVRAVRRVVNAGYSERVQRGALRLADRVPADDRVLTWMRDLRPDAVFVSPHVTLGTREAEYLRAARALGVPTGVLVASWDNLTNKGLIKHPVDRVVVWNDIQRREAVELHGVPAERVVLTGTPRFDQWFAASPSMDQAAFCRQVGLDPDRPFIVYLGSSGFIAPEEVPFVEEIIGALRASDGPLRDAGVLVRPHPQNAIQWDEADLSRFGNAVVWPRGGERPIGQRAAAAFWDTLVHGQAVVGLNTTAQIEAAIAGKSVFTVVDPRFEQDTTLHFRYLMADEGGFVHRASSVDALVAELHELAEGDTAAREAQTRDFVRRFVRPHGLDQSATALLVEEIEQTARSNGGRSIVPPPAPAGRWLEVLSAVSVAHPEDKLRKKTDRLRRRTRKGWRRNVERVTRRGVAPPAPQEAAVQAAGAKPEPEPVSVAEADALVFGPWRGDVAGELLCWIPWVRAQLQRVPDSTFVTVLSHAADPRWYDTMPVAVRVVDGEHGAAHAVAELDGPGVRVVDDDEAREAYELFLRSKGAIRGLIEWGTHRRLVRESRLPEKTIGVVQVEPEVSLARRGGRGDQPGFSRPRSR</sequence>
<evidence type="ECO:0000256" key="1">
    <source>
        <dbReference type="SAM" id="MobiDB-lite"/>
    </source>
</evidence>
<name>A0ABY5PLZ0_9ACTN</name>
<dbReference type="SUPFAM" id="SSF53756">
    <property type="entry name" value="UDP-Glycosyltransferase/glycogen phosphorylase"/>
    <property type="match status" value="1"/>
</dbReference>
<dbReference type="Proteomes" id="UP001058860">
    <property type="component" value="Chromosome"/>
</dbReference>
<accession>A0ABY5PLZ0</accession>
<keyword evidence="3" id="KW-1185">Reference proteome</keyword>
<evidence type="ECO:0008006" key="4">
    <source>
        <dbReference type="Google" id="ProtNLM"/>
    </source>
</evidence>
<protein>
    <recommendedName>
        <fullName evidence="4">Glycosyltransferase</fullName>
    </recommendedName>
</protein>
<evidence type="ECO:0000313" key="3">
    <source>
        <dbReference type="Proteomes" id="UP001058860"/>
    </source>
</evidence>
<evidence type="ECO:0000313" key="2">
    <source>
        <dbReference type="EMBL" id="UUY05672.1"/>
    </source>
</evidence>
<dbReference type="EMBL" id="CP088295">
    <property type="protein sequence ID" value="UUY05672.1"/>
    <property type="molecule type" value="Genomic_DNA"/>
</dbReference>
<proteinExistence type="predicted"/>
<organism evidence="2 3">
    <name type="scientific">Svornostia abyssi</name>
    <dbReference type="NCBI Taxonomy" id="2898438"/>
    <lineage>
        <taxon>Bacteria</taxon>
        <taxon>Bacillati</taxon>
        <taxon>Actinomycetota</taxon>
        <taxon>Thermoleophilia</taxon>
        <taxon>Solirubrobacterales</taxon>
        <taxon>Baekduiaceae</taxon>
        <taxon>Svornostia</taxon>
    </lineage>
</organism>